<evidence type="ECO:0000256" key="4">
    <source>
        <dbReference type="ARBA" id="ARBA00022670"/>
    </source>
</evidence>
<evidence type="ECO:0000256" key="14">
    <source>
        <dbReference type="SAM" id="SignalP"/>
    </source>
</evidence>
<feature type="region of interest" description="Disordered" evidence="13">
    <location>
        <begin position="160"/>
        <end position="212"/>
    </location>
</feature>
<evidence type="ECO:0000256" key="13">
    <source>
        <dbReference type="SAM" id="MobiDB-lite"/>
    </source>
</evidence>
<dbReference type="PROSITE" id="PS51767">
    <property type="entry name" value="PEPTIDASE_A1"/>
    <property type="match status" value="1"/>
</dbReference>
<feature type="disulfide bond" evidence="11">
    <location>
        <begin position="279"/>
        <end position="287"/>
    </location>
</feature>
<feature type="chain" id="PRO_5040436388" evidence="14">
    <location>
        <begin position="27"/>
        <end position="569"/>
    </location>
</feature>
<dbReference type="EMBL" id="LNZH02000210">
    <property type="protein sequence ID" value="OCB85303.1"/>
    <property type="molecule type" value="Genomic_DNA"/>
</dbReference>
<reference evidence="16" key="1">
    <citation type="submission" date="2016-06" db="EMBL/GenBank/DDBJ databases">
        <title>Draft Genome sequence of the fungus Inonotus baumii.</title>
        <authorList>
            <person name="Zhu H."/>
            <person name="Lin W."/>
        </authorList>
    </citation>
    <scope>NUCLEOTIDE SEQUENCE</scope>
    <source>
        <strain evidence="16">821</strain>
    </source>
</reference>
<dbReference type="PANTHER" id="PTHR47966">
    <property type="entry name" value="BETA-SITE APP-CLEAVING ENZYME, ISOFORM A-RELATED"/>
    <property type="match status" value="1"/>
</dbReference>
<dbReference type="FunFam" id="2.40.70.10:FF:000060">
    <property type="entry name" value="Aspartic-type endopeptidase ctsD"/>
    <property type="match status" value="1"/>
</dbReference>
<dbReference type="SUPFAM" id="SSF50630">
    <property type="entry name" value="Acid proteases"/>
    <property type="match status" value="1"/>
</dbReference>
<evidence type="ECO:0000256" key="1">
    <source>
        <dbReference type="ARBA" id="ARBA00004236"/>
    </source>
</evidence>
<evidence type="ECO:0000256" key="7">
    <source>
        <dbReference type="ARBA" id="ARBA00023136"/>
    </source>
</evidence>
<dbReference type="PROSITE" id="PS00141">
    <property type="entry name" value="ASP_PROTEASE"/>
    <property type="match status" value="1"/>
</dbReference>
<keyword evidence="11" id="KW-1015">Disulfide bond</keyword>
<dbReference type="AlphaFoldDB" id="A0A9Q5HSQ9"/>
<dbReference type="PANTHER" id="PTHR47966:SF75">
    <property type="entry name" value="ENDOPEPTIDASE (CTSD), PUTATIVE (AFU_ORTHOLOGUE AFUA_4G07040)-RELATED"/>
    <property type="match status" value="1"/>
</dbReference>
<evidence type="ECO:0000259" key="15">
    <source>
        <dbReference type="PROSITE" id="PS51767"/>
    </source>
</evidence>
<feature type="compositionally biased region" description="Low complexity" evidence="13">
    <location>
        <begin position="171"/>
        <end position="209"/>
    </location>
</feature>
<feature type="domain" description="Peptidase A1" evidence="15">
    <location>
        <begin position="248"/>
        <end position="566"/>
    </location>
</feature>
<dbReference type="CDD" id="cd05471">
    <property type="entry name" value="pepsin_like"/>
    <property type="match status" value="1"/>
</dbReference>
<feature type="signal peptide" evidence="14">
    <location>
        <begin position="1"/>
        <end position="26"/>
    </location>
</feature>
<feature type="region of interest" description="Disordered" evidence="13">
    <location>
        <begin position="110"/>
        <end position="139"/>
    </location>
</feature>
<dbReference type="Proteomes" id="UP000757232">
    <property type="component" value="Unassembled WGS sequence"/>
</dbReference>
<evidence type="ECO:0000256" key="6">
    <source>
        <dbReference type="ARBA" id="ARBA00022801"/>
    </source>
</evidence>
<protein>
    <submittedName>
        <fullName evidence="16">Acid protease</fullName>
    </submittedName>
</protein>
<evidence type="ECO:0000313" key="17">
    <source>
        <dbReference type="Proteomes" id="UP000757232"/>
    </source>
</evidence>
<dbReference type="InterPro" id="IPR021109">
    <property type="entry name" value="Peptidase_aspartic_dom_sf"/>
</dbReference>
<comment type="subcellular location">
    <subcellularLocation>
        <location evidence="1">Cell membrane</location>
    </subcellularLocation>
</comment>
<dbReference type="GO" id="GO:0005886">
    <property type="term" value="C:plasma membrane"/>
    <property type="evidence" value="ECO:0007669"/>
    <property type="project" value="UniProtKB-SubCell"/>
</dbReference>
<comment type="similarity">
    <text evidence="2 12">Belongs to the peptidase A1 family.</text>
</comment>
<evidence type="ECO:0000256" key="10">
    <source>
        <dbReference type="PIRSR" id="PIRSR601461-1"/>
    </source>
</evidence>
<evidence type="ECO:0000256" key="3">
    <source>
        <dbReference type="ARBA" id="ARBA00022475"/>
    </source>
</evidence>
<evidence type="ECO:0000256" key="12">
    <source>
        <dbReference type="RuleBase" id="RU000454"/>
    </source>
</evidence>
<evidence type="ECO:0000313" key="16">
    <source>
        <dbReference type="EMBL" id="OCB85303.1"/>
    </source>
</evidence>
<dbReference type="Gene3D" id="2.40.70.10">
    <property type="entry name" value="Acid Proteases"/>
    <property type="match status" value="2"/>
</dbReference>
<keyword evidence="14" id="KW-0732">Signal</keyword>
<feature type="active site" evidence="10">
    <location>
        <position position="266"/>
    </location>
</feature>
<keyword evidence="4 12" id="KW-0645">Protease</keyword>
<evidence type="ECO:0000256" key="5">
    <source>
        <dbReference type="ARBA" id="ARBA00022750"/>
    </source>
</evidence>
<keyword evidence="9" id="KW-0449">Lipoprotein</keyword>
<keyword evidence="8" id="KW-0325">Glycoprotein</keyword>
<keyword evidence="17" id="KW-1185">Reference proteome</keyword>
<gene>
    <name evidence="16" type="ORF">A7U60_g7608</name>
</gene>
<dbReference type="GO" id="GO:0006508">
    <property type="term" value="P:proteolysis"/>
    <property type="evidence" value="ECO:0007669"/>
    <property type="project" value="UniProtKB-KW"/>
</dbReference>
<keyword evidence="7" id="KW-0472">Membrane</keyword>
<dbReference type="GO" id="GO:0004190">
    <property type="term" value="F:aspartic-type endopeptidase activity"/>
    <property type="evidence" value="ECO:0007669"/>
    <property type="project" value="UniProtKB-KW"/>
</dbReference>
<dbReference type="InterPro" id="IPR033121">
    <property type="entry name" value="PEPTIDASE_A1"/>
</dbReference>
<accession>A0A9Q5HSQ9</accession>
<dbReference type="InterPro" id="IPR034164">
    <property type="entry name" value="Pepsin-like_dom"/>
</dbReference>
<dbReference type="FunFam" id="2.40.70.10:FF:000008">
    <property type="entry name" value="Cathepsin D"/>
    <property type="match status" value="1"/>
</dbReference>
<dbReference type="PRINTS" id="PR00792">
    <property type="entry name" value="PEPSIN"/>
</dbReference>
<organism evidence="16 17">
    <name type="scientific">Sanghuangporus baumii</name>
    <name type="common">Phellinus baumii</name>
    <dbReference type="NCBI Taxonomy" id="108892"/>
    <lineage>
        <taxon>Eukaryota</taxon>
        <taxon>Fungi</taxon>
        <taxon>Dikarya</taxon>
        <taxon>Basidiomycota</taxon>
        <taxon>Agaricomycotina</taxon>
        <taxon>Agaricomycetes</taxon>
        <taxon>Hymenochaetales</taxon>
        <taxon>Hymenochaetaceae</taxon>
        <taxon>Sanghuangporus</taxon>
    </lineage>
</organism>
<feature type="compositionally biased region" description="Polar residues" evidence="13">
    <location>
        <begin position="114"/>
        <end position="139"/>
    </location>
</feature>
<dbReference type="InterPro" id="IPR001461">
    <property type="entry name" value="Aspartic_peptidase_A1"/>
</dbReference>
<keyword evidence="5 12" id="KW-0064">Aspartyl protease</keyword>
<comment type="caution">
    <text evidence="16">The sequence shown here is derived from an EMBL/GenBank/DDBJ whole genome shotgun (WGS) entry which is preliminary data.</text>
</comment>
<sequence length="569" mass="59468">MQLIVSFSTLLASLLLAVSFANDVQARPYRRDAGVVTLPLKRVEQSRSDVHPQVLLQQHMNRGVKRFARMTGRAPPSDLELRENLHKRMYIPASGRKPLDGKREEFEKRYNRGGTKSLSNAANQAKSLSTSSTTNASQSDDATLTLGQIIDALTELANSGNDLHRNNHNKNNGNSNNGGNNNGDATTDATSNATATATSATSTASSSTSEGIPQADIDAALDGGLTAAEDPTADNSLGLEIEANDVGYVATVQIGTPGADFKILMDSGSADFWVGSESCQSEDGGDCGNHQFLGSDSSSSFVDTGNQFQVTYGSGAVAGNIITDDVNFAGLSLPAHTFGVATVESVEFSSDTTSFDGLMGLAQSTLSNQGVLTPVESLAQNGSISAAITSFKLGRIADGTNDGQVTFGGLDTSKFDQATLTTIDNVSQDGFWEGDMDSITIDDQDLGLNGRSAILDTGTTLIIAPPDDATAVHAAIPGAQSDGQGGFTIPCTTSSQIALSFGGRSFAIDPRDMLFLPVDQNDPTGDCISGISAGQIGDATQWLVGDVFLKNVYFSTDVDNNTIQLANLV</sequence>
<evidence type="ECO:0000256" key="9">
    <source>
        <dbReference type="ARBA" id="ARBA00023288"/>
    </source>
</evidence>
<keyword evidence="3" id="KW-1003">Cell membrane</keyword>
<keyword evidence="6 12" id="KW-0378">Hydrolase</keyword>
<feature type="active site" evidence="10">
    <location>
        <position position="456"/>
    </location>
</feature>
<dbReference type="OrthoDB" id="2747330at2759"/>
<dbReference type="Pfam" id="PF00026">
    <property type="entry name" value="Asp"/>
    <property type="match status" value="1"/>
</dbReference>
<name>A0A9Q5HSQ9_SANBA</name>
<proteinExistence type="inferred from homology"/>
<evidence type="ECO:0000256" key="8">
    <source>
        <dbReference type="ARBA" id="ARBA00023180"/>
    </source>
</evidence>
<evidence type="ECO:0000256" key="2">
    <source>
        <dbReference type="ARBA" id="ARBA00007447"/>
    </source>
</evidence>
<evidence type="ECO:0000256" key="11">
    <source>
        <dbReference type="PIRSR" id="PIRSR601461-2"/>
    </source>
</evidence>
<dbReference type="InterPro" id="IPR001969">
    <property type="entry name" value="Aspartic_peptidase_AS"/>
</dbReference>